<organism evidence="1 2">
    <name type="scientific">Oikopleura dioica</name>
    <name type="common">Tunicate</name>
    <dbReference type="NCBI Taxonomy" id="34765"/>
    <lineage>
        <taxon>Eukaryota</taxon>
        <taxon>Metazoa</taxon>
        <taxon>Chordata</taxon>
        <taxon>Tunicata</taxon>
        <taxon>Appendicularia</taxon>
        <taxon>Copelata</taxon>
        <taxon>Oikopleuridae</taxon>
        <taxon>Oikopleura</taxon>
    </lineage>
</organism>
<accession>A0ABN7S4E9</accession>
<keyword evidence="2" id="KW-1185">Reference proteome</keyword>
<dbReference type="EMBL" id="OU015568">
    <property type="protein sequence ID" value="CAG5089300.1"/>
    <property type="molecule type" value="Genomic_DNA"/>
</dbReference>
<evidence type="ECO:0000313" key="1">
    <source>
        <dbReference type="EMBL" id="CAG5089300.1"/>
    </source>
</evidence>
<protein>
    <submittedName>
        <fullName evidence="1">Oidioi.mRNA.OKI2018_I69.PAR.g12164.t1.cds</fullName>
    </submittedName>
</protein>
<proteinExistence type="predicted"/>
<dbReference type="Proteomes" id="UP001158576">
    <property type="component" value="Chromosome PAR"/>
</dbReference>
<name>A0ABN7S4E9_OIKDI</name>
<reference evidence="1 2" key="1">
    <citation type="submission" date="2021-04" db="EMBL/GenBank/DDBJ databases">
        <authorList>
            <person name="Bliznina A."/>
        </authorList>
    </citation>
    <scope>NUCLEOTIDE SEQUENCE [LARGE SCALE GENOMIC DNA]</scope>
</reference>
<evidence type="ECO:0000313" key="2">
    <source>
        <dbReference type="Proteomes" id="UP001158576"/>
    </source>
</evidence>
<sequence length="246" mass="28570">MFDGKDYQLFDETLECIRKFNLQISDSDDEYDMDGDDVHAKVEDTFRRVKIDEVVAKIMGVLSSRKTHSPEDFQDAVKYFSFVVDFYHDYAPTMKDIDNFAMMLVKKYDFNVTVLKACFLDFLVDGKKDEHGFPMIADNVETNSICSLLDSVYKLMDCMNEKFTINLVETDILDSLMKVMALPRTDPKNIDQDPPILKFLGSTLGIIYMAINCSWERSQKILSDQVFQFAVWKMMDYKNECRKGRG</sequence>
<gene>
    <name evidence="1" type="ORF">OKIOD_LOCUS3722</name>
</gene>